<dbReference type="GO" id="GO:0004594">
    <property type="term" value="F:pantothenate kinase activity"/>
    <property type="evidence" value="ECO:0007669"/>
    <property type="project" value="UniProtKB-UniRule"/>
</dbReference>
<evidence type="ECO:0000256" key="10">
    <source>
        <dbReference type="ARBA" id="ARBA00022777"/>
    </source>
</evidence>
<comment type="function">
    <text evidence="16">Catalyzes the phosphorylation of pantothenate (Pan), the first step in CoA biosynthesis.</text>
</comment>
<feature type="binding site" evidence="16">
    <location>
        <begin position="7"/>
        <end position="14"/>
    </location>
    <ligand>
        <name>ATP</name>
        <dbReference type="ChEBI" id="CHEBI:30616"/>
    </ligand>
</feature>
<accession>A0A5N1J0G2</accession>
<comment type="cofactor">
    <cofactor evidence="16">
        <name>NH4(+)</name>
        <dbReference type="ChEBI" id="CHEBI:28938"/>
    </cofactor>
    <cofactor evidence="16">
        <name>K(+)</name>
        <dbReference type="ChEBI" id="CHEBI:29103"/>
    </cofactor>
    <text evidence="16">A monovalent cation. Ammonium or potassium.</text>
</comment>
<comment type="pathway">
    <text evidence="4 16">Cofactor biosynthesis; coenzyme A biosynthesis; CoA from (R)-pantothenate: step 1/5.</text>
</comment>
<comment type="cofactor">
    <cofactor evidence="2">
        <name>K(+)</name>
        <dbReference type="ChEBI" id="CHEBI:29103"/>
    </cofactor>
</comment>
<keyword evidence="9 16" id="KW-0547">Nucleotide-binding</keyword>
<keyword evidence="18" id="KW-1185">Reference proteome</keyword>
<evidence type="ECO:0000256" key="6">
    <source>
        <dbReference type="ARBA" id="ARBA00012102"/>
    </source>
</evidence>
<dbReference type="EMBL" id="VTWT01000003">
    <property type="protein sequence ID" value="KAA9339974.1"/>
    <property type="molecule type" value="Genomic_DNA"/>
</dbReference>
<evidence type="ECO:0000256" key="2">
    <source>
        <dbReference type="ARBA" id="ARBA00001958"/>
    </source>
</evidence>
<feature type="binding site" evidence="16">
    <location>
        <position position="114"/>
    </location>
    <ligand>
        <name>K(+)</name>
        <dbReference type="ChEBI" id="CHEBI:29103"/>
    </ligand>
</feature>
<reference evidence="17 18" key="1">
    <citation type="submission" date="2019-09" db="EMBL/GenBank/DDBJ databases">
        <title>Genome sequence of Adhaeribacter sp. M2.</title>
        <authorList>
            <person name="Srinivasan S."/>
        </authorList>
    </citation>
    <scope>NUCLEOTIDE SEQUENCE [LARGE SCALE GENOMIC DNA]</scope>
    <source>
        <strain evidence="17 18">M2</strain>
    </source>
</reference>
<keyword evidence="8 16" id="KW-0808">Transferase</keyword>
<evidence type="ECO:0000256" key="5">
    <source>
        <dbReference type="ARBA" id="ARBA00011738"/>
    </source>
</evidence>
<name>A0A5N1J0G2_9BACT</name>
<feature type="binding site" evidence="16">
    <location>
        <position position="84"/>
    </location>
    <ligand>
        <name>substrate</name>
    </ligand>
</feature>
<sequence length="239" mass="25801">MHNLIIDIGNTSIKYGVFQGKELKQKGILPDLAALEKLAAENNFDNLALSTVSTPAEEVLKTVAVPGKKVVLTHETKLPIKNLYETPETLGKDRLAAVLGAAFLYPNTDCLVIDAGTCITYDFLDANGNYHGGLITPGLNMKFRAMHTFTSRLPLLEQPSFAPELSGKTTAQAMQSGVYNGTLAEAEGIIKRYESQSESLVTLLCGGDAAFFETNLKGRIFAIPELVLIGLNSLLIQDV</sequence>
<protein>
    <recommendedName>
        <fullName evidence="15 16">Type III pantothenate kinase</fullName>
        <ecNumber evidence="6 16">2.7.1.33</ecNumber>
    </recommendedName>
    <alternativeName>
        <fullName evidence="16">PanK-III</fullName>
    </alternativeName>
    <alternativeName>
        <fullName evidence="16">Pantothenic acid kinase</fullName>
    </alternativeName>
</protein>
<dbReference type="Pfam" id="PF03309">
    <property type="entry name" value="Pan_kinase"/>
    <property type="match status" value="1"/>
</dbReference>
<dbReference type="Gene3D" id="3.30.420.40">
    <property type="match status" value="2"/>
</dbReference>
<keyword evidence="16" id="KW-0479">Metal-binding</keyword>
<evidence type="ECO:0000313" key="18">
    <source>
        <dbReference type="Proteomes" id="UP000326570"/>
    </source>
</evidence>
<comment type="subunit">
    <text evidence="5 16">Homodimer.</text>
</comment>
<dbReference type="GO" id="GO:0046872">
    <property type="term" value="F:metal ion binding"/>
    <property type="evidence" value="ECO:0007669"/>
    <property type="project" value="UniProtKB-KW"/>
</dbReference>
<dbReference type="PANTHER" id="PTHR34265">
    <property type="entry name" value="TYPE III PANTOTHENATE KINASE"/>
    <property type="match status" value="1"/>
</dbReference>
<evidence type="ECO:0000256" key="16">
    <source>
        <dbReference type="HAMAP-Rule" id="MF_01274"/>
    </source>
</evidence>
<dbReference type="UniPathway" id="UPA00241">
    <property type="reaction ID" value="UER00352"/>
</dbReference>
<evidence type="ECO:0000256" key="12">
    <source>
        <dbReference type="ARBA" id="ARBA00022958"/>
    </source>
</evidence>
<evidence type="ECO:0000256" key="3">
    <source>
        <dbReference type="ARBA" id="ARBA00004496"/>
    </source>
</evidence>
<gene>
    <name evidence="16" type="primary">coaX</name>
    <name evidence="17" type="ORF">F0P94_06375</name>
</gene>
<dbReference type="GO" id="GO:0015937">
    <property type="term" value="P:coenzyme A biosynthetic process"/>
    <property type="evidence" value="ECO:0007669"/>
    <property type="project" value="UniProtKB-UniRule"/>
</dbReference>
<keyword evidence="7 16" id="KW-0963">Cytoplasm</keyword>
<dbReference type="NCBIfam" id="TIGR00671">
    <property type="entry name" value="baf"/>
    <property type="match status" value="1"/>
</dbReference>
<evidence type="ECO:0000313" key="17">
    <source>
        <dbReference type="EMBL" id="KAA9339974.1"/>
    </source>
</evidence>
<dbReference type="InterPro" id="IPR004619">
    <property type="entry name" value="Type_III_PanK"/>
</dbReference>
<feature type="active site" description="Proton acceptor" evidence="16">
    <location>
        <position position="93"/>
    </location>
</feature>
<evidence type="ECO:0000256" key="14">
    <source>
        <dbReference type="ARBA" id="ARBA00038036"/>
    </source>
</evidence>
<keyword evidence="11 16" id="KW-0067">ATP-binding</keyword>
<dbReference type="SUPFAM" id="SSF53067">
    <property type="entry name" value="Actin-like ATPase domain"/>
    <property type="match status" value="2"/>
</dbReference>
<organism evidence="17 18">
    <name type="scientific">Adhaeribacter soli</name>
    <dbReference type="NCBI Taxonomy" id="2607655"/>
    <lineage>
        <taxon>Bacteria</taxon>
        <taxon>Pseudomonadati</taxon>
        <taxon>Bacteroidota</taxon>
        <taxon>Cytophagia</taxon>
        <taxon>Cytophagales</taxon>
        <taxon>Hymenobacteraceae</taxon>
        <taxon>Adhaeribacter</taxon>
    </lineage>
</organism>
<evidence type="ECO:0000256" key="8">
    <source>
        <dbReference type="ARBA" id="ARBA00022679"/>
    </source>
</evidence>
<dbReference type="CDD" id="cd24015">
    <property type="entry name" value="ASKHA_NBD_PanK-III"/>
    <property type="match status" value="1"/>
</dbReference>
<keyword evidence="10 16" id="KW-0418">Kinase</keyword>
<feature type="binding site" evidence="16">
    <location>
        <begin position="91"/>
        <end position="94"/>
    </location>
    <ligand>
        <name>substrate</name>
    </ligand>
</feature>
<comment type="similarity">
    <text evidence="14 16">Belongs to the type III pantothenate kinase family.</text>
</comment>
<dbReference type="GO" id="GO:0005737">
    <property type="term" value="C:cytoplasm"/>
    <property type="evidence" value="ECO:0007669"/>
    <property type="project" value="UniProtKB-SubCell"/>
</dbReference>
<proteinExistence type="inferred from homology"/>
<evidence type="ECO:0000256" key="11">
    <source>
        <dbReference type="ARBA" id="ARBA00022840"/>
    </source>
</evidence>
<keyword evidence="13 16" id="KW-0173">Coenzyme A biosynthesis</keyword>
<comment type="subcellular location">
    <subcellularLocation>
        <location evidence="3 16">Cytoplasm</location>
    </subcellularLocation>
</comment>
<dbReference type="PANTHER" id="PTHR34265:SF1">
    <property type="entry name" value="TYPE III PANTOTHENATE KINASE"/>
    <property type="match status" value="1"/>
</dbReference>
<dbReference type="HAMAP" id="MF_01274">
    <property type="entry name" value="Pantothen_kinase_3"/>
    <property type="match status" value="1"/>
</dbReference>
<dbReference type="InterPro" id="IPR043129">
    <property type="entry name" value="ATPase_NBD"/>
</dbReference>
<evidence type="ECO:0000256" key="1">
    <source>
        <dbReference type="ARBA" id="ARBA00001206"/>
    </source>
</evidence>
<feature type="binding site" evidence="16">
    <location>
        <position position="117"/>
    </location>
    <ligand>
        <name>ATP</name>
        <dbReference type="ChEBI" id="CHEBI:30616"/>
    </ligand>
</feature>
<evidence type="ECO:0000256" key="7">
    <source>
        <dbReference type="ARBA" id="ARBA00022490"/>
    </source>
</evidence>
<dbReference type="RefSeq" id="WP_150902997.1">
    <property type="nucleotide sequence ID" value="NZ_VTWT01000003.1"/>
</dbReference>
<dbReference type="GO" id="GO:0005524">
    <property type="term" value="F:ATP binding"/>
    <property type="evidence" value="ECO:0007669"/>
    <property type="project" value="UniProtKB-UniRule"/>
</dbReference>
<comment type="catalytic activity">
    <reaction evidence="1 16">
        <text>(R)-pantothenate + ATP = (R)-4'-phosphopantothenate + ADP + H(+)</text>
        <dbReference type="Rhea" id="RHEA:16373"/>
        <dbReference type="ChEBI" id="CHEBI:10986"/>
        <dbReference type="ChEBI" id="CHEBI:15378"/>
        <dbReference type="ChEBI" id="CHEBI:29032"/>
        <dbReference type="ChEBI" id="CHEBI:30616"/>
        <dbReference type="ChEBI" id="CHEBI:456216"/>
        <dbReference type="EC" id="2.7.1.33"/>
    </reaction>
</comment>
<comment type="caution">
    <text evidence="17">The sequence shown here is derived from an EMBL/GenBank/DDBJ whole genome shotgun (WGS) entry which is preliminary data.</text>
</comment>
<evidence type="ECO:0000256" key="15">
    <source>
        <dbReference type="ARBA" id="ARBA00040883"/>
    </source>
</evidence>
<evidence type="ECO:0000256" key="9">
    <source>
        <dbReference type="ARBA" id="ARBA00022741"/>
    </source>
</evidence>
<evidence type="ECO:0000256" key="4">
    <source>
        <dbReference type="ARBA" id="ARBA00005225"/>
    </source>
</evidence>
<feature type="binding site" evidence="16">
    <location>
        <position position="170"/>
    </location>
    <ligand>
        <name>substrate</name>
    </ligand>
</feature>
<dbReference type="EC" id="2.7.1.33" evidence="6 16"/>
<dbReference type="Proteomes" id="UP000326570">
    <property type="component" value="Unassembled WGS sequence"/>
</dbReference>
<keyword evidence="12 16" id="KW-0630">Potassium</keyword>
<dbReference type="AlphaFoldDB" id="A0A5N1J0G2"/>
<evidence type="ECO:0000256" key="13">
    <source>
        <dbReference type="ARBA" id="ARBA00022993"/>
    </source>
</evidence>